<evidence type="ECO:0000313" key="3">
    <source>
        <dbReference type="Proteomes" id="UP000006729"/>
    </source>
</evidence>
<sequence>MFHSFMQVNLPKGFGYVEFRTRADAEKALLYMLLIIGKVWLRLKDLLLVEGVDLLDVSWILHVDVQILLVHAEQTPFRRGETPPRQRDLHHQPRGRSPSSSSSMAI</sequence>
<organism evidence="2 3">
    <name type="scientific">Populus trichocarpa</name>
    <name type="common">Western balsam poplar</name>
    <name type="synonym">Populus balsamifera subsp. trichocarpa</name>
    <dbReference type="NCBI Taxonomy" id="3694"/>
    <lineage>
        <taxon>Eukaryota</taxon>
        <taxon>Viridiplantae</taxon>
        <taxon>Streptophyta</taxon>
        <taxon>Embryophyta</taxon>
        <taxon>Tracheophyta</taxon>
        <taxon>Spermatophyta</taxon>
        <taxon>Magnoliopsida</taxon>
        <taxon>eudicotyledons</taxon>
        <taxon>Gunneridae</taxon>
        <taxon>Pentapetalae</taxon>
        <taxon>rosids</taxon>
        <taxon>fabids</taxon>
        <taxon>Malpighiales</taxon>
        <taxon>Salicaceae</taxon>
        <taxon>Saliceae</taxon>
        <taxon>Populus</taxon>
    </lineage>
</organism>
<accession>B9GK03</accession>
<feature type="compositionally biased region" description="Basic and acidic residues" evidence="1">
    <location>
        <begin position="76"/>
        <end position="91"/>
    </location>
</feature>
<name>B9GK03_POPTR</name>
<keyword evidence="3" id="KW-1185">Reference proteome</keyword>
<proteinExistence type="predicted"/>
<evidence type="ECO:0008006" key="4">
    <source>
        <dbReference type="Google" id="ProtNLM"/>
    </source>
</evidence>
<dbReference type="Proteomes" id="UP000006729">
    <property type="component" value="Chromosome 1"/>
</dbReference>
<evidence type="ECO:0000256" key="1">
    <source>
        <dbReference type="SAM" id="MobiDB-lite"/>
    </source>
</evidence>
<protein>
    <recommendedName>
        <fullName evidence="4">RRM domain-containing protein</fullName>
    </recommendedName>
</protein>
<reference evidence="2 3" key="1">
    <citation type="journal article" date="2006" name="Science">
        <title>The genome of black cottonwood, Populus trichocarpa (Torr. &amp; Gray).</title>
        <authorList>
            <person name="Tuskan G.A."/>
            <person name="Difazio S."/>
            <person name="Jansson S."/>
            <person name="Bohlmann J."/>
            <person name="Grigoriev I."/>
            <person name="Hellsten U."/>
            <person name="Putnam N."/>
            <person name="Ralph S."/>
            <person name="Rombauts S."/>
            <person name="Salamov A."/>
            <person name="Schein J."/>
            <person name="Sterck L."/>
            <person name="Aerts A."/>
            <person name="Bhalerao R.R."/>
            <person name="Bhalerao R.P."/>
            <person name="Blaudez D."/>
            <person name="Boerjan W."/>
            <person name="Brun A."/>
            <person name="Brunner A."/>
            <person name="Busov V."/>
            <person name="Campbell M."/>
            <person name="Carlson J."/>
            <person name="Chalot M."/>
            <person name="Chapman J."/>
            <person name="Chen G.L."/>
            <person name="Cooper D."/>
            <person name="Coutinho P.M."/>
            <person name="Couturier J."/>
            <person name="Covert S."/>
            <person name="Cronk Q."/>
            <person name="Cunningham R."/>
            <person name="Davis J."/>
            <person name="Degroeve S."/>
            <person name="Dejardin A."/>
            <person name="Depamphilis C."/>
            <person name="Detter J."/>
            <person name="Dirks B."/>
            <person name="Dubchak I."/>
            <person name="Duplessis S."/>
            <person name="Ehlting J."/>
            <person name="Ellis B."/>
            <person name="Gendler K."/>
            <person name="Goodstein D."/>
            <person name="Gribskov M."/>
            <person name="Grimwood J."/>
            <person name="Groover A."/>
            <person name="Gunter L."/>
            <person name="Hamberger B."/>
            <person name="Heinze B."/>
            <person name="Helariutta Y."/>
            <person name="Henrissat B."/>
            <person name="Holligan D."/>
            <person name="Holt R."/>
            <person name="Huang W."/>
            <person name="Islam-Faridi N."/>
            <person name="Jones S."/>
            <person name="Jones-Rhoades M."/>
            <person name="Jorgensen R."/>
            <person name="Joshi C."/>
            <person name="Kangasjarvi J."/>
            <person name="Karlsson J."/>
            <person name="Kelleher C."/>
            <person name="Kirkpatrick R."/>
            <person name="Kirst M."/>
            <person name="Kohler A."/>
            <person name="Kalluri U."/>
            <person name="Larimer F."/>
            <person name="Leebens-Mack J."/>
            <person name="Leple J.C."/>
            <person name="Locascio P."/>
            <person name="Lou Y."/>
            <person name="Lucas S."/>
            <person name="Martin F."/>
            <person name="Montanini B."/>
            <person name="Napoli C."/>
            <person name="Nelson D.R."/>
            <person name="Nelson C."/>
            <person name="Nieminen K."/>
            <person name="Nilsson O."/>
            <person name="Pereda V."/>
            <person name="Peter G."/>
            <person name="Philippe R."/>
            <person name="Pilate G."/>
            <person name="Poliakov A."/>
            <person name="Razumovskaya J."/>
            <person name="Richardson P."/>
            <person name="Rinaldi C."/>
            <person name="Ritland K."/>
            <person name="Rouze P."/>
            <person name="Ryaboy D."/>
            <person name="Schmutz J."/>
            <person name="Schrader J."/>
            <person name="Segerman B."/>
            <person name="Shin H."/>
            <person name="Siddiqui A."/>
            <person name="Sterky F."/>
            <person name="Terry A."/>
            <person name="Tsai C.J."/>
            <person name="Uberbacher E."/>
            <person name="Unneberg P."/>
            <person name="Vahala J."/>
            <person name="Wall K."/>
            <person name="Wessler S."/>
            <person name="Yang G."/>
            <person name="Yin T."/>
            <person name="Douglas C."/>
            <person name="Marra M."/>
            <person name="Sandberg G."/>
            <person name="Van de Peer Y."/>
            <person name="Rokhsar D."/>
        </authorList>
    </citation>
    <scope>NUCLEOTIDE SEQUENCE [LARGE SCALE GENOMIC DNA]</scope>
    <source>
        <strain evidence="3">cv. Nisqually</strain>
    </source>
</reference>
<feature type="compositionally biased region" description="Low complexity" evidence="1">
    <location>
        <begin position="97"/>
        <end position="106"/>
    </location>
</feature>
<dbReference type="InParanoid" id="B9GK03"/>
<dbReference type="InterPro" id="IPR035979">
    <property type="entry name" value="RBD_domain_sf"/>
</dbReference>
<dbReference type="GO" id="GO:0003676">
    <property type="term" value="F:nucleic acid binding"/>
    <property type="evidence" value="ECO:0007669"/>
    <property type="project" value="InterPro"/>
</dbReference>
<dbReference type="AlphaFoldDB" id="B9GK03"/>
<feature type="region of interest" description="Disordered" evidence="1">
    <location>
        <begin position="76"/>
        <end position="106"/>
    </location>
</feature>
<dbReference type="EMBL" id="CM009290">
    <property type="protein sequence ID" value="PNT60205.1"/>
    <property type="molecule type" value="Genomic_DNA"/>
</dbReference>
<gene>
    <name evidence="2" type="ORF">POPTR_001G458300</name>
</gene>
<dbReference type="SUPFAM" id="SSF54928">
    <property type="entry name" value="RNA-binding domain, RBD"/>
    <property type="match status" value="1"/>
</dbReference>
<dbReference type="HOGENOM" id="CLU_2227783_0_0_1"/>
<evidence type="ECO:0000313" key="2">
    <source>
        <dbReference type="EMBL" id="PNT60205.1"/>
    </source>
</evidence>